<evidence type="ECO:0000256" key="2">
    <source>
        <dbReference type="ARBA" id="ARBA00022862"/>
    </source>
</evidence>
<evidence type="ECO:0000256" key="1">
    <source>
        <dbReference type="ARBA" id="ARBA00022559"/>
    </source>
</evidence>
<keyword evidence="4 6" id="KW-1015">Disulfide bond</keyword>
<name>A0A518CZD0_9BACT</name>
<comment type="function">
    <text evidence="6">Antioxidant protein with alkyl hydroperoxidase activity. Required for the reduction of the AhpC active site cysteine residues and for the regeneration of the AhpC enzyme activity.</text>
</comment>
<evidence type="ECO:0000313" key="8">
    <source>
        <dbReference type="EMBL" id="QDU84581.1"/>
    </source>
</evidence>
<feature type="disulfide bond" evidence="6">
    <location>
        <begin position="131"/>
        <end position="134"/>
    </location>
</feature>
<dbReference type="OrthoDB" id="9801997at2"/>
<accession>A0A518CZD0</accession>
<dbReference type="SUPFAM" id="SSF69118">
    <property type="entry name" value="AhpD-like"/>
    <property type="match status" value="1"/>
</dbReference>
<dbReference type="InterPro" id="IPR029032">
    <property type="entry name" value="AhpD-like"/>
</dbReference>
<dbReference type="Proteomes" id="UP000319342">
    <property type="component" value="Chromosome"/>
</dbReference>
<comment type="catalytic activity">
    <reaction evidence="6">
        <text>N(6)-[(R)-dihydrolipoyl]-L-lysyl-[lipoyl-carrier protein] + a hydroperoxide = N(6)-[(R)-lipoyl]-L-lysyl-[lipoyl-carrier protein] + an alcohol + H2O</text>
        <dbReference type="Rhea" id="RHEA:62636"/>
        <dbReference type="Rhea" id="RHEA-COMP:10502"/>
        <dbReference type="Rhea" id="RHEA-COMP:16355"/>
        <dbReference type="ChEBI" id="CHEBI:15377"/>
        <dbReference type="ChEBI" id="CHEBI:30879"/>
        <dbReference type="ChEBI" id="CHEBI:35924"/>
        <dbReference type="ChEBI" id="CHEBI:83099"/>
        <dbReference type="ChEBI" id="CHEBI:83100"/>
        <dbReference type="EC" id="1.11.1.28"/>
    </reaction>
</comment>
<feature type="domain" description="Carboxymuconolactone decarboxylase-like" evidence="7">
    <location>
        <begin position="98"/>
        <end position="173"/>
    </location>
</feature>
<dbReference type="NCBIfam" id="TIGR00778">
    <property type="entry name" value="ahpD_dom"/>
    <property type="match status" value="1"/>
</dbReference>
<dbReference type="RefSeq" id="WP_145186383.1">
    <property type="nucleotide sequence ID" value="NZ_CP036290.1"/>
</dbReference>
<protein>
    <recommendedName>
        <fullName evidence="6">Alkyl hydroperoxide reductase AhpD</fullName>
        <ecNumber evidence="6">1.11.1.28</ecNumber>
    </recommendedName>
    <alternativeName>
        <fullName evidence="6">Alkylhydroperoxidase AhpD</fullName>
    </alternativeName>
</protein>
<keyword evidence="3 6" id="KW-0560">Oxidoreductase</keyword>
<dbReference type="GO" id="GO:0015036">
    <property type="term" value="F:disulfide oxidoreductase activity"/>
    <property type="evidence" value="ECO:0007669"/>
    <property type="project" value="TreeGrafter"/>
</dbReference>
<dbReference type="AlphaFoldDB" id="A0A518CZD0"/>
<dbReference type="EMBL" id="CP036290">
    <property type="protein sequence ID" value="QDU84581.1"/>
    <property type="molecule type" value="Genomic_DNA"/>
</dbReference>
<sequence length="178" mass="19228">MNIEDLRARLPETAKDMRLNLSNIVRSEHLTERQLYGCLLATAFAARNRELLAAAEGEAATKLSPEDVALVKSVATTMSMNNVYYRFVHLVGNEQYSQMPARLRMQALGGGSEGKVDRELWSIAVSAVNGCGMCITSHEQVLTQHGATREMIQDAVRIAAVVAATAAALDAEAPLNVG</sequence>
<evidence type="ECO:0000259" key="7">
    <source>
        <dbReference type="Pfam" id="PF02627"/>
    </source>
</evidence>
<feature type="disulfide bond" description="Interchain (with AhpC); in linked form" evidence="6">
    <location>
        <position position="134"/>
    </location>
</feature>
<dbReference type="GO" id="GO:0032843">
    <property type="term" value="F:hydroperoxide reductase activity"/>
    <property type="evidence" value="ECO:0007669"/>
    <property type="project" value="InterPro"/>
</dbReference>
<evidence type="ECO:0000256" key="3">
    <source>
        <dbReference type="ARBA" id="ARBA00023002"/>
    </source>
</evidence>
<feature type="active site" description="Proton donor" evidence="6">
    <location>
        <position position="131"/>
    </location>
</feature>
<evidence type="ECO:0000256" key="5">
    <source>
        <dbReference type="ARBA" id="ARBA00023284"/>
    </source>
</evidence>
<keyword evidence="9" id="KW-1185">Reference proteome</keyword>
<keyword evidence="2 6" id="KW-0049">Antioxidant</keyword>
<dbReference type="NCBIfam" id="TIGR00777">
    <property type="entry name" value="ahpD"/>
    <property type="match status" value="1"/>
</dbReference>
<dbReference type="Pfam" id="PF02627">
    <property type="entry name" value="CMD"/>
    <property type="match status" value="1"/>
</dbReference>
<evidence type="ECO:0000256" key="4">
    <source>
        <dbReference type="ARBA" id="ARBA00023157"/>
    </source>
</evidence>
<dbReference type="InterPro" id="IPR004674">
    <property type="entry name" value="AhpD"/>
</dbReference>
<reference evidence="8 9" key="1">
    <citation type="submission" date="2019-02" db="EMBL/GenBank/DDBJ databases">
        <title>Deep-cultivation of Planctomycetes and their phenomic and genomic characterization uncovers novel biology.</title>
        <authorList>
            <person name="Wiegand S."/>
            <person name="Jogler M."/>
            <person name="Boedeker C."/>
            <person name="Pinto D."/>
            <person name="Vollmers J."/>
            <person name="Rivas-Marin E."/>
            <person name="Kohn T."/>
            <person name="Peeters S.H."/>
            <person name="Heuer A."/>
            <person name="Rast P."/>
            <person name="Oberbeckmann S."/>
            <person name="Bunk B."/>
            <person name="Jeske O."/>
            <person name="Meyerdierks A."/>
            <person name="Storesund J.E."/>
            <person name="Kallscheuer N."/>
            <person name="Luecker S."/>
            <person name="Lage O.M."/>
            <person name="Pohl T."/>
            <person name="Merkel B.J."/>
            <person name="Hornburger P."/>
            <person name="Mueller R.-W."/>
            <person name="Bruemmer F."/>
            <person name="Labrenz M."/>
            <person name="Spormann A.M."/>
            <person name="Op den Camp H."/>
            <person name="Overmann J."/>
            <person name="Amann R."/>
            <person name="Jetten M.S.M."/>
            <person name="Mascher T."/>
            <person name="Medema M.H."/>
            <person name="Devos D.P."/>
            <person name="Kaster A.-K."/>
            <person name="Ovreas L."/>
            <person name="Rohde M."/>
            <person name="Galperin M.Y."/>
            <person name="Jogler C."/>
        </authorList>
    </citation>
    <scope>NUCLEOTIDE SEQUENCE [LARGE SCALE GENOMIC DNA]</scope>
    <source>
        <strain evidence="8 9">Pla163</strain>
    </source>
</reference>
<keyword evidence="1 6" id="KW-0575">Peroxidase</keyword>
<comment type="similarity">
    <text evidence="6">Belongs to the AhpD family.</text>
</comment>
<dbReference type="EC" id="1.11.1.28" evidence="6"/>
<dbReference type="PANTHER" id="PTHR33930">
    <property type="entry name" value="ALKYL HYDROPEROXIDE REDUCTASE AHPD"/>
    <property type="match status" value="1"/>
</dbReference>
<dbReference type="InterPro" id="IPR003779">
    <property type="entry name" value="CMD-like"/>
</dbReference>
<gene>
    <name evidence="6 8" type="primary">ahpD</name>
    <name evidence="8" type="ORF">Pla163_16920</name>
</gene>
<feature type="active site" description="Cysteine sulfenic acid (-SOH) intermediate" evidence="6">
    <location>
        <position position="134"/>
    </location>
</feature>
<dbReference type="GO" id="GO:0051920">
    <property type="term" value="F:peroxiredoxin activity"/>
    <property type="evidence" value="ECO:0007669"/>
    <property type="project" value="InterPro"/>
</dbReference>
<dbReference type="PANTHER" id="PTHR33930:SF7">
    <property type="entry name" value="ALKYL HYDROPEROXIDE REDUCTASE AHPD"/>
    <property type="match status" value="1"/>
</dbReference>
<dbReference type="GO" id="GO:0006979">
    <property type="term" value="P:response to oxidative stress"/>
    <property type="evidence" value="ECO:0007669"/>
    <property type="project" value="InterPro"/>
</dbReference>
<proteinExistence type="inferred from homology"/>
<dbReference type="InterPro" id="IPR004675">
    <property type="entry name" value="AhpD_core"/>
</dbReference>
<organism evidence="8 9">
    <name type="scientific">Rohdeia mirabilis</name>
    <dbReference type="NCBI Taxonomy" id="2528008"/>
    <lineage>
        <taxon>Bacteria</taxon>
        <taxon>Pseudomonadati</taxon>
        <taxon>Planctomycetota</taxon>
        <taxon>Planctomycetia</taxon>
        <taxon>Planctomycetia incertae sedis</taxon>
        <taxon>Rohdeia</taxon>
    </lineage>
</organism>
<dbReference type="HAMAP" id="MF_01676">
    <property type="entry name" value="AhpD"/>
    <property type="match status" value="1"/>
</dbReference>
<evidence type="ECO:0000256" key="6">
    <source>
        <dbReference type="HAMAP-Rule" id="MF_01676"/>
    </source>
</evidence>
<evidence type="ECO:0000313" key="9">
    <source>
        <dbReference type="Proteomes" id="UP000319342"/>
    </source>
</evidence>
<keyword evidence="5 6" id="KW-0676">Redox-active center</keyword>
<dbReference type="Gene3D" id="1.20.1290.10">
    <property type="entry name" value="AhpD-like"/>
    <property type="match status" value="1"/>
</dbReference>
<dbReference type="GO" id="GO:0045454">
    <property type="term" value="P:cell redox homeostasis"/>
    <property type="evidence" value="ECO:0007669"/>
    <property type="project" value="TreeGrafter"/>
</dbReference>